<dbReference type="SUPFAM" id="SSF54427">
    <property type="entry name" value="NTF2-like"/>
    <property type="match status" value="1"/>
</dbReference>
<feature type="domain" description="SnoaL-like" evidence="1">
    <location>
        <begin position="21"/>
        <end position="116"/>
    </location>
</feature>
<proteinExistence type="predicted"/>
<dbReference type="Pfam" id="PF13577">
    <property type="entry name" value="SnoaL_4"/>
    <property type="match status" value="1"/>
</dbReference>
<gene>
    <name evidence="2" type="ORF">S7711_08963</name>
</gene>
<dbReference type="Gene3D" id="3.10.450.50">
    <property type="match status" value="1"/>
</dbReference>
<keyword evidence="3" id="KW-1185">Reference proteome</keyword>
<dbReference type="InterPro" id="IPR037401">
    <property type="entry name" value="SnoaL-like"/>
</dbReference>
<dbReference type="AlphaFoldDB" id="A0A084AQI6"/>
<dbReference type="HOGENOM" id="CLU_067875_0_0_1"/>
<dbReference type="Proteomes" id="UP000028045">
    <property type="component" value="Unassembled WGS sequence"/>
</dbReference>
<reference evidence="2 3" key="1">
    <citation type="journal article" date="2014" name="BMC Genomics">
        <title>Comparative genome sequencing reveals chemotype-specific gene clusters in the toxigenic black mold Stachybotrys.</title>
        <authorList>
            <person name="Semeiks J."/>
            <person name="Borek D."/>
            <person name="Otwinowski Z."/>
            <person name="Grishin N.V."/>
        </authorList>
    </citation>
    <scope>NUCLEOTIDE SEQUENCE [LARGE SCALE GENOMIC DNA]</scope>
    <source>
        <strain evidence="3">CBS 109288 / IBT 7711</strain>
    </source>
</reference>
<protein>
    <recommendedName>
        <fullName evidence="1">SnoaL-like domain-containing protein</fullName>
    </recommendedName>
</protein>
<evidence type="ECO:0000259" key="1">
    <source>
        <dbReference type="Pfam" id="PF13577"/>
    </source>
</evidence>
<dbReference type="InterPro" id="IPR032710">
    <property type="entry name" value="NTF2-like_dom_sf"/>
</dbReference>
<evidence type="ECO:0000313" key="2">
    <source>
        <dbReference type="EMBL" id="KEY67565.1"/>
    </source>
</evidence>
<sequence length="241" mass="27701">MTTPIEAHSRQYSHVNGPPAELLDRLAVAELCKGWPVYRDNSEWMNYRSLFTDDAYVWTTWSGPRPIDEFIDISKKGKASGSFIQHRENGTLVELNGATQRAVGKMKATITQRFMAPPAADDASRSPIIYDVDCDCRFLFFCLRDDAGAWKARFVKLIYEKDKVMPVDGRTAPTFSREQLDKYPEGYKYLGVAQASLGYEVDLNLVTLDERYWGKMYECMELWLEGNDDPGLFWDEKKETM</sequence>
<dbReference type="OrthoDB" id="2533647at2759"/>
<dbReference type="EMBL" id="KL648610">
    <property type="protein sequence ID" value="KEY67565.1"/>
    <property type="molecule type" value="Genomic_DNA"/>
</dbReference>
<accession>A0A084AQI6</accession>
<evidence type="ECO:0000313" key="3">
    <source>
        <dbReference type="Proteomes" id="UP000028045"/>
    </source>
</evidence>
<organism evidence="2 3">
    <name type="scientific">Stachybotrys chartarum (strain CBS 109288 / IBT 7711)</name>
    <name type="common">Toxic black mold</name>
    <name type="synonym">Stilbospora chartarum</name>
    <dbReference type="NCBI Taxonomy" id="1280523"/>
    <lineage>
        <taxon>Eukaryota</taxon>
        <taxon>Fungi</taxon>
        <taxon>Dikarya</taxon>
        <taxon>Ascomycota</taxon>
        <taxon>Pezizomycotina</taxon>
        <taxon>Sordariomycetes</taxon>
        <taxon>Hypocreomycetidae</taxon>
        <taxon>Hypocreales</taxon>
        <taxon>Stachybotryaceae</taxon>
        <taxon>Stachybotrys</taxon>
    </lineage>
</organism>
<name>A0A084AQI6_STACB</name>